<name>A0A813IR37_POLGL</name>
<evidence type="ECO:0000313" key="1">
    <source>
        <dbReference type="EMBL" id="CAE8654536.1"/>
    </source>
</evidence>
<comment type="caution">
    <text evidence="1">The sequence shown here is derived from an EMBL/GenBank/DDBJ whole genome shotgun (WGS) entry which is preliminary data.</text>
</comment>
<accession>A0A813IR37</accession>
<sequence>VTLLLSRGANPRLQDRRGQDALMKLVRRDFLGPAEGCAWSWEPQFGSRLLGPALESSGPMTLESAKVAGEADPDCVGFSYGMAQSDEDEDGRYYVTLHGAPPSPASK</sequence>
<feature type="non-terminal residue" evidence="1">
    <location>
        <position position="107"/>
    </location>
</feature>
<protein>
    <submittedName>
        <fullName evidence="1">Uncharacterized protein</fullName>
    </submittedName>
</protein>
<dbReference type="Proteomes" id="UP000626109">
    <property type="component" value="Unassembled WGS sequence"/>
</dbReference>
<dbReference type="EMBL" id="CAJNNW010012664">
    <property type="protein sequence ID" value="CAE8654536.1"/>
    <property type="molecule type" value="Genomic_DNA"/>
</dbReference>
<dbReference type="AlphaFoldDB" id="A0A813IR37"/>
<reference evidence="1" key="1">
    <citation type="submission" date="2021-02" db="EMBL/GenBank/DDBJ databases">
        <authorList>
            <person name="Dougan E. K."/>
            <person name="Rhodes N."/>
            <person name="Thang M."/>
            <person name="Chan C."/>
        </authorList>
    </citation>
    <scope>NUCLEOTIDE SEQUENCE</scope>
</reference>
<evidence type="ECO:0000313" key="2">
    <source>
        <dbReference type="Proteomes" id="UP000626109"/>
    </source>
</evidence>
<proteinExistence type="predicted"/>
<gene>
    <name evidence="1" type="ORF">PGLA2088_LOCUS11062</name>
</gene>
<feature type="non-terminal residue" evidence="1">
    <location>
        <position position="1"/>
    </location>
</feature>
<organism evidence="1 2">
    <name type="scientific">Polarella glacialis</name>
    <name type="common">Dinoflagellate</name>
    <dbReference type="NCBI Taxonomy" id="89957"/>
    <lineage>
        <taxon>Eukaryota</taxon>
        <taxon>Sar</taxon>
        <taxon>Alveolata</taxon>
        <taxon>Dinophyceae</taxon>
        <taxon>Suessiales</taxon>
        <taxon>Suessiaceae</taxon>
        <taxon>Polarella</taxon>
    </lineage>
</organism>